<sequence length="791" mass="87331">MASPDTVIKPIMFPTGSWLQRFREVGRTYRFHMSEVIDSDLPSWSIKEQAGSDSSMQPADLNGLSASYIPAGAAANTIPVHQLARLCIAVIGAAGAGGLALTPRGGCPGRGERAALHGASPHTERVSPALGCPPGAQQSGHAPTEVRMRTAGVQFRPNFDWLPHNKKASSSDLWLGRVKVKLSVPQMKQSLKQFLKTAHMNHIRQWYKPPGCMRICRGELGLVVRGAVNKPMNQIGSSHLAKRNCNFTRNLADLEASTKSAWARRARGRENEGIGNKLELLKTYGFPKLHVILDVPALDECEYLALFSLFHQLYFVVEHRSTAPARAAAAAKNALFACNASDGSCLWNVTACIFGTFSGRGASEKLEHHILLRDVSPQEAFRLHRITLNGKDTERQIKERFLHPERMYSIPLGTKQKESKEEELKFSFAISLLYILDNADPKLIIILSQEKFTKGMSCSASCVDITCEMIALLYCFWYPLLYIDTQLSRNGSCPPGTEVTRRCGYLRKTNVIIRKNYTNTRSICNCKSRLTAGAVDGEPEDGTVTSVFTIILSLCASLKAKDLVLVKSALATKSYPKVYYKLLELSENKDKIKCIGPTTDIFTVCTDLICMMHLTNQQHLIKGIQGTLAKWVSGLSKGWLLPRGQEATSDIAPIYIQDKTLSHTRHILAPLTEKPAISAGKELQWTQQLPMAFTDTGTSPERAAFLAEKAVCKKVSRAHVLSTHSCFPKGEIVAVIYETRMETKKMANAEATKIFISNSMLTSQISVPVSEGEGPALSTKRIRLIYFLLFS</sequence>
<evidence type="ECO:0000313" key="1">
    <source>
        <dbReference type="EMBL" id="RLW06525.1"/>
    </source>
</evidence>
<keyword evidence="2" id="KW-1185">Reference proteome</keyword>
<proteinExistence type="predicted"/>
<comment type="caution">
    <text evidence="1">The sequence shown here is derived from an EMBL/GenBank/DDBJ whole genome shotgun (WGS) entry which is preliminary data.</text>
</comment>
<name>A0A3L8ST74_CHLGU</name>
<evidence type="ECO:0000313" key="2">
    <source>
        <dbReference type="Proteomes" id="UP000276834"/>
    </source>
</evidence>
<reference evidence="1 2" key="1">
    <citation type="journal article" date="2018" name="Proc. R. Soc. B">
        <title>A non-coding region near Follistatin controls head colour polymorphism in the Gouldian finch.</title>
        <authorList>
            <person name="Toomey M.B."/>
            <person name="Marques C.I."/>
            <person name="Andrade P."/>
            <person name="Araujo P.M."/>
            <person name="Sabatino S."/>
            <person name="Gazda M.A."/>
            <person name="Afonso S."/>
            <person name="Lopes R.J."/>
            <person name="Corbo J.C."/>
            <person name="Carneiro M."/>
        </authorList>
    </citation>
    <scope>NUCLEOTIDE SEQUENCE [LARGE SCALE GENOMIC DNA]</scope>
    <source>
        <strain evidence="1">Red01</strain>
        <tissue evidence="1">Muscle</tissue>
    </source>
</reference>
<protein>
    <submittedName>
        <fullName evidence="1">Uncharacterized protein</fullName>
    </submittedName>
</protein>
<dbReference type="EMBL" id="QUSF01000009">
    <property type="protein sequence ID" value="RLW06525.1"/>
    <property type="molecule type" value="Genomic_DNA"/>
</dbReference>
<organism evidence="1 2">
    <name type="scientific">Chloebia gouldiae</name>
    <name type="common">Gouldian finch</name>
    <name type="synonym">Erythrura gouldiae</name>
    <dbReference type="NCBI Taxonomy" id="44316"/>
    <lineage>
        <taxon>Eukaryota</taxon>
        <taxon>Metazoa</taxon>
        <taxon>Chordata</taxon>
        <taxon>Craniata</taxon>
        <taxon>Vertebrata</taxon>
        <taxon>Euteleostomi</taxon>
        <taxon>Archelosauria</taxon>
        <taxon>Archosauria</taxon>
        <taxon>Dinosauria</taxon>
        <taxon>Saurischia</taxon>
        <taxon>Theropoda</taxon>
        <taxon>Coelurosauria</taxon>
        <taxon>Aves</taxon>
        <taxon>Neognathae</taxon>
        <taxon>Neoaves</taxon>
        <taxon>Telluraves</taxon>
        <taxon>Australaves</taxon>
        <taxon>Passeriformes</taxon>
        <taxon>Passeroidea</taxon>
        <taxon>Passeridae</taxon>
        <taxon>Chloebia</taxon>
    </lineage>
</organism>
<accession>A0A3L8ST74</accession>
<gene>
    <name evidence="1" type="ORF">DV515_00004461</name>
</gene>
<dbReference type="AlphaFoldDB" id="A0A3L8ST74"/>
<dbReference type="Proteomes" id="UP000276834">
    <property type="component" value="Unassembled WGS sequence"/>
</dbReference>